<protein>
    <submittedName>
        <fullName evidence="2">Dihydrofolate reductase</fullName>
    </submittedName>
</protein>
<dbReference type="GO" id="GO:0008703">
    <property type="term" value="F:5-amino-6-(5-phosphoribosylamino)uracil reductase activity"/>
    <property type="evidence" value="ECO:0007669"/>
    <property type="project" value="InterPro"/>
</dbReference>
<dbReference type="Pfam" id="PF01872">
    <property type="entry name" value="RibD_C"/>
    <property type="match status" value="1"/>
</dbReference>
<name>A0A942Y842_9BACI</name>
<dbReference type="GO" id="GO:0009231">
    <property type="term" value="P:riboflavin biosynthetic process"/>
    <property type="evidence" value="ECO:0007669"/>
    <property type="project" value="InterPro"/>
</dbReference>
<dbReference type="SUPFAM" id="SSF53597">
    <property type="entry name" value="Dihydrofolate reductase-like"/>
    <property type="match status" value="1"/>
</dbReference>
<gene>
    <name evidence="2" type="ORF">KHB02_11220</name>
</gene>
<accession>A0A942Y842</accession>
<sequence length="197" mass="20854">MSAGLDTRASGVLGTVRCMSTTYYVASSLDGFVAAPGDDLDWLLRFGFEPFQEHYDRFFAGVGALVMGSSTYEWALAHDDAWPYPGLPTWVFTSRVLPVPEGADVRFVSGDVAAHQADVQRSAGDRDVWVVGGGLLAAQYQQAGLLDELRVTVMPIALGAGAPLLPVAAATDVLDLVGTTTFSGGAVELHYRRAADG</sequence>
<dbReference type="PANTHER" id="PTHR38011">
    <property type="entry name" value="DIHYDROFOLATE REDUCTASE FAMILY PROTEIN (AFU_ORTHOLOGUE AFUA_8G06820)"/>
    <property type="match status" value="1"/>
</dbReference>
<feature type="domain" description="Bacterial bifunctional deaminase-reductase C-terminal" evidence="1">
    <location>
        <begin position="118"/>
        <end position="184"/>
    </location>
</feature>
<organism evidence="2">
    <name type="scientific">Neobacillus citreus</name>
    <dbReference type="NCBI Taxonomy" id="2833578"/>
    <lineage>
        <taxon>Bacteria</taxon>
        <taxon>Bacillati</taxon>
        <taxon>Bacillota</taxon>
        <taxon>Bacilli</taxon>
        <taxon>Bacillales</taxon>
        <taxon>Bacillaceae</taxon>
        <taxon>Neobacillus</taxon>
    </lineage>
</organism>
<dbReference type="InterPro" id="IPR002734">
    <property type="entry name" value="RibDG_C"/>
</dbReference>
<dbReference type="InterPro" id="IPR024072">
    <property type="entry name" value="DHFR-like_dom_sf"/>
</dbReference>
<proteinExistence type="predicted"/>
<dbReference type="AlphaFoldDB" id="A0A942Y842"/>
<dbReference type="Gene3D" id="3.40.430.10">
    <property type="entry name" value="Dihydrofolate Reductase, subunit A"/>
    <property type="match status" value="1"/>
</dbReference>
<dbReference type="InterPro" id="IPR050765">
    <property type="entry name" value="Riboflavin_Biosynth_HTPR"/>
</dbReference>
<evidence type="ECO:0000259" key="1">
    <source>
        <dbReference type="Pfam" id="PF01872"/>
    </source>
</evidence>
<evidence type="ECO:0000313" key="2">
    <source>
        <dbReference type="EMBL" id="MBS4181957.1"/>
    </source>
</evidence>
<dbReference type="EMBL" id="JAGYPE010000002">
    <property type="protein sequence ID" value="MBS4181957.1"/>
    <property type="molecule type" value="Genomic_DNA"/>
</dbReference>
<reference evidence="2" key="1">
    <citation type="submission" date="2021-05" db="EMBL/GenBank/DDBJ databases">
        <title>Novel Bacillus species.</title>
        <authorList>
            <person name="Liu G."/>
        </authorList>
    </citation>
    <scope>NUCLEOTIDE SEQUENCE</scope>
    <source>
        <strain evidence="2">FJAT-50051</strain>
    </source>
</reference>
<dbReference type="PANTHER" id="PTHR38011:SF11">
    <property type="entry name" value="2,5-DIAMINO-6-RIBOSYLAMINO-4(3H)-PYRIMIDINONE 5'-PHOSPHATE REDUCTASE"/>
    <property type="match status" value="1"/>
</dbReference>
<comment type="caution">
    <text evidence="2">The sequence shown here is derived from an EMBL/GenBank/DDBJ whole genome shotgun (WGS) entry which is preliminary data.</text>
</comment>